<dbReference type="Proteomes" id="UP000281350">
    <property type="component" value="Unassembled WGS sequence"/>
</dbReference>
<dbReference type="GO" id="GO:0005829">
    <property type="term" value="C:cytosol"/>
    <property type="evidence" value="ECO:0007669"/>
    <property type="project" value="TreeGrafter"/>
</dbReference>
<dbReference type="SMART" id="SM00827">
    <property type="entry name" value="PKS_AT"/>
    <property type="match status" value="1"/>
</dbReference>
<evidence type="ECO:0000259" key="8">
    <source>
        <dbReference type="SMART" id="SM00827"/>
    </source>
</evidence>
<dbReference type="Gene3D" id="3.40.366.10">
    <property type="entry name" value="Malonyl-Coenzyme A Acyl Carrier Protein, domain 2"/>
    <property type="match status" value="1"/>
</dbReference>
<dbReference type="EC" id="2.3.1.39" evidence="1 6"/>
<dbReference type="Gene3D" id="3.30.70.250">
    <property type="entry name" value="Malonyl-CoA ACP transacylase, ACP-binding"/>
    <property type="match status" value="1"/>
</dbReference>
<feature type="active site" evidence="7">
    <location>
        <position position="197"/>
    </location>
</feature>
<evidence type="ECO:0000256" key="5">
    <source>
        <dbReference type="ARBA" id="ARBA00048462"/>
    </source>
</evidence>
<feature type="active site" evidence="7">
    <location>
        <position position="93"/>
    </location>
</feature>
<evidence type="ECO:0000313" key="9">
    <source>
        <dbReference type="EMBL" id="RMO68869.1"/>
    </source>
</evidence>
<dbReference type="RefSeq" id="WP_183141543.1">
    <property type="nucleotide sequence ID" value="NZ_RBPY01000185.1"/>
</dbReference>
<evidence type="ECO:0000256" key="4">
    <source>
        <dbReference type="ARBA" id="ARBA00023315"/>
    </source>
</evidence>
<dbReference type="PANTHER" id="PTHR42681">
    <property type="entry name" value="MALONYL-COA-ACYL CARRIER PROTEIN TRANSACYLASE, MITOCHONDRIAL"/>
    <property type="match status" value="1"/>
</dbReference>
<dbReference type="InterPro" id="IPR016036">
    <property type="entry name" value="Malonyl_transacylase_ACP-bd"/>
</dbReference>
<organism evidence="9 10">
    <name type="scientific">Pseudomonas syringae pv. primulae</name>
    <dbReference type="NCBI Taxonomy" id="251707"/>
    <lineage>
        <taxon>Bacteria</taxon>
        <taxon>Pseudomonadati</taxon>
        <taxon>Pseudomonadota</taxon>
        <taxon>Gammaproteobacteria</taxon>
        <taxon>Pseudomonadales</taxon>
        <taxon>Pseudomonadaceae</taxon>
        <taxon>Pseudomonas</taxon>
    </lineage>
</organism>
<dbReference type="PANTHER" id="PTHR42681:SF1">
    <property type="entry name" value="MALONYL-COA-ACYL CARRIER PROTEIN TRANSACYLASE, MITOCHONDRIAL"/>
    <property type="match status" value="1"/>
</dbReference>
<dbReference type="InterPro" id="IPR001227">
    <property type="entry name" value="Ac_transferase_dom_sf"/>
</dbReference>
<evidence type="ECO:0000256" key="2">
    <source>
        <dbReference type="ARBA" id="ARBA00018953"/>
    </source>
</evidence>
<dbReference type="InterPro" id="IPR016035">
    <property type="entry name" value="Acyl_Trfase/lysoPLipase"/>
</dbReference>
<gene>
    <name evidence="9" type="ORF">ALQ36_01927</name>
</gene>
<dbReference type="GO" id="GO:0004314">
    <property type="term" value="F:[acyl-carrier-protein] S-malonyltransferase activity"/>
    <property type="evidence" value="ECO:0007669"/>
    <property type="project" value="UniProtKB-EC"/>
</dbReference>
<evidence type="ECO:0000313" key="10">
    <source>
        <dbReference type="Proteomes" id="UP000281350"/>
    </source>
</evidence>
<accession>A0A3M3XFW5</accession>
<dbReference type="AlphaFoldDB" id="A0A3M3XFW5"/>
<protein>
    <recommendedName>
        <fullName evidence="2 6">Malonyl CoA-acyl carrier protein transacylase</fullName>
        <ecNumber evidence="1 6">2.3.1.39</ecNumber>
    </recommendedName>
</protein>
<dbReference type="GO" id="GO:0006633">
    <property type="term" value="P:fatty acid biosynthetic process"/>
    <property type="evidence" value="ECO:0007669"/>
    <property type="project" value="TreeGrafter"/>
</dbReference>
<keyword evidence="3 6" id="KW-0808">Transferase</keyword>
<comment type="similarity">
    <text evidence="6">Belongs to the fabD family.</text>
</comment>
<evidence type="ECO:0000256" key="1">
    <source>
        <dbReference type="ARBA" id="ARBA00013258"/>
    </source>
</evidence>
<evidence type="ECO:0000256" key="3">
    <source>
        <dbReference type="ARBA" id="ARBA00022679"/>
    </source>
</evidence>
<dbReference type="InterPro" id="IPR050858">
    <property type="entry name" value="Mal-CoA-ACP_Trans/PKS_FabD"/>
</dbReference>
<dbReference type="SUPFAM" id="SSF55048">
    <property type="entry name" value="Probable ACP-binding domain of malonyl-CoA ACP transacylase"/>
    <property type="match status" value="1"/>
</dbReference>
<evidence type="ECO:0000256" key="7">
    <source>
        <dbReference type="PIRSR" id="PIRSR000446-1"/>
    </source>
</evidence>
<proteinExistence type="inferred from homology"/>
<dbReference type="EMBL" id="RBPY01000185">
    <property type="protein sequence ID" value="RMO68869.1"/>
    <property type="molecule type" value="Genomic_DNA"/>
</dbReference>
<sequence length="295" mass="32151">MNFERPGALAIVFPGQGSQFPGMGLELLPRFREMTEIAETLLGLRLAELLEDASRLADTAFTQPAVFVVSAMSFEAMRQDRDIDRADLMLGHSLGLFGAIHASGRLGFADTLKLVIERGQLMKAAGDGAMLAVMGIDAQGLEAYLLEQGLDSLDIANVNGPEQTVLSGPSQAIERAAHDLQQRGLRAVHLNVSGAFHSRYMETARVALSRYVERVTFSPGTCPLISTTHGGPVPDTHLLEEIVFQLTSPVRWLQTIQVLRQRYSLLDFIEPGPGQVLTRLIAAIDAHHQSKEASR</sequence>
<reference evidence="9 10" key="1">
    <citation type="submission" date="2018-08" db="EMBL/GenBank/DDBJ databases">
        <title>Recombination of ecologically and evolutionarily significant loci maintains genetic cohesion in the Pseudomonas syringae species complex.</title>
        <authorList>
            <person name="Dillon M."/>
            <person name="Thakur S."/>
            <person name="Almeida R.N.D."/>
            <person name="Weir B.S."/>
            <person name="Guttman D.S."/>
        </authorList>
    </citation>
    <scope>NUCLEOTIDE SEQUENCE [LARGE SCALE GENOMIC DNA]</scope>
    <source>
        <strain evidence="9 10">ICMP 2732</strain>
    </source>
</reference>
<name>A0A3M3XFW5_9PSED</name>
<comment type="caution">
    <text evidence="9">The sequence shown here is derived from an EMBL/GenBank/DDBJ whole genome shotgun (WGS) entry which is preliminary data.</text>
</comment>
<dbReference type="Pfam" id="PF00698">
    <property type="entry name" value="Acyl_transf_1"/>
    <property type="match status" value="1"/>
</dbReference>
<dbReference type="SUPFAM" id="SSF52151">
    <property type="entry name" value="FabD/lysophospholipase-like"/>
    <property type="match status" value="1"/>
</dbReference>
<dbReference type="InterPro" id="IPR024925">
    <property type="entry name" value="Malonyl_CoA-ACP_transAc"/>
</dbReference>
<dbReference type="InterPro" id="IPR014043">
    <property type="entry name" value="Acyl_transferase_dom"/>
</dbReference>
<keyword evidence="4 6" id="KW-0012">Acyltransferase</keyword>
<comment type="catalytic activity">
    <reaction evidence="5 6">
        <text>holo-[ACP] + malonyl-CoA = malonyl-[ACP] + CoA</text>
        <dbReference type="Rhea" id="RHEA:41792"/>
        <dbReference type="Rhea" id="RHEA-COMP:9623"/>
        <dbReference type="Rhea" id="RHEA-COMP:9685"/>
        <dbReference type="ChEBI" id="CHEBI:57287"/>
        <dbReference type="ChEBI" id="CHEBI:57384"/>
        <dbReference type="ChEBI" id="CHEBI:64479"/>
        <dbReference type="ChEBI" id="CHEBI:78449"/>
        <dbReference type="EC" id="2.3.1.39"/>
    </reaction>
</comment>
<dbReference type="PIRSF" id="PIRSF000446">
    <property type="entry name" value="Mct"/>
    <property type="match status" value="1"/>
</dbReference>
<feature type="domain" description="Malonyl-CoA:ACP transacylase (MAT)" evidence="8">
    <location>
        <begin position="12"/>
        <end position="289"/>
    </location>
</feature>
<evidence type="ECO:0000256" key="6">
    <source>
        <dbReference type="PIRNR" id="PIRNR000446"/>
    </source>
</evidence>